<gene>
    <name evidence="1" type="ORF">GCM10009554_00780</name>
</gene>
<evidence type="ECO:0000313" key="2">
    <source>
        <dbReference type="Proteomes" id="UP001500542"/>
    </source>
</evidence>
<comment type="caution">
    <text evidence="1">The sequence shown here is derived from an EMBL/GenBank/DDBJ whole genome shotgun (WGS) entry which is preliminary data.</text>
</comment>
<protein>
    <submittedName>
        <fullName evidence="1">Uncharacterized protein</fullName>
    </submittedName>
</protein>
<name>A0ABP3ZKT0_9ACTN</name>
<organism evidence="1 2">
    <name type="scientific">Kribbella koreensis</name>
    <dbReference type="NCBI Taxonomy" id="57909"/>
    <lineage>
        <taxon>Bacteria</taxon>
        <taxon>Bacillati</taxon>
        <taxon>Actinomycetota</taxon>
        <taxon>Actinomycetes</taxon>
        <taxon>Propionibacteriales</taxon>
        <taxon>Kribbellaceae</taxon>
        <taxon>Kribbella</taxon>
    </lineage>
</organism>
<reference evidence="2" key="1">
    <citation type="journal article" date="2019" name="Int. J. Syst. Evol. Microbiol.">
        <title>The Global Catalogue of Microorganisms (GCM) 10K type strain sequencing project: providing services to taxonomists for standard genome sequencing and annotation.</title>
        <authorList>
            <consortium name="The Broad Institute Genomics Platform"/>
            <consortium name="The Broad Institute Genome Sequencing Center for Infectious Disease"/>
            <person name="Wu L."/>
            <person name="Ma J."/>
        </authorList>
    </citation>
    <scope>NUCLEOTIDE SEQUENCE [LARGE SCALE GENOMIC DNA]</scope>
    <source>
        <strain evidence="2">JCM 10977</strain>
    </source>
</reference>
<dbReference type="EMBL" id="BAAAHK010000001">
    <property type="protein sequence ID" value="GAA0922922.1"/>
    <property type="molecule type" value="Genomic_DNA"/>
</dbReference>
<evidence type="ECO:0000313" key="1">
    <source>
        <dbReference type="EMBL" id="GAA0922922.1"/>
    </source>
</evidence>
<dbReference type="Proteomes" id="UP001500542">
    <property type="component" value="Unassembled WGS sequence"/>
</dbReference>
<keyword evidence="2" id="KW-1185">Reference proteome</keyword>
<sequence length="99" mass="10956">MQYFDGVDRSPGGEIRESAANDLYLRKLRHRCPALGSRAMAPVSGWVHRKAEEVLDAVFIVDFRQRSEVPARAPETACESPKQDTRVAGRGLCCRGGLL</sequence>
<proteinExistence type="predicted"/>
<accession>A0ABP3ZKT0</accession>